<dbReference type="RefSeq" id="WP_249698417.1">
    <property type="nucleotide sequence ID" value="NZ_JAMFLX010000005.1"/>
</dbReference>
<keyword evidence="3" id="KW-0274">FAD</keyword>
<dbReference type="InterPro" id="IPR000172">
    <property type="entry name" value="GMC_OxRdtase_N"/>
</dbReference>
<dbReference type="SUPFAM" id="SSF51905">
    <property type="entry name" value="FAD/NAD(P)-binding domain"/>
    <property type="match status" value="1"/>
</dbReference>
<gene>
    <name evidence="7" type="ORF">M3P05_05550</name>
</gene>
<evidence type="ECO:0000313" key="8">
    <source>
        <dbReference type="Proteomes" id="UP001203338"/>
    </source>
</evidence>
<dbReference type="Proteomes" id="UP001203338">
    <property type="component" value="Unassembled WGS sequence"/>
</dbReference>
<dbReference type="InterPro" id="IPR007867">
    <property type="entry name" value="GMC_OxRtase_C"/>
</dbReference>
<evidence type="ECO:0000256" key="1">
    <source>
        <dbReference type="ARBA" id="ARBA00010790"/>
    </source>
</evidence>
<evidence type="ECO:0000259" key="6">
    <source>
        <dbReference type="Pfam" id="PF05199"/>
    </source>
</evidence>
<keyword evidence="8" id="KW-1185">Reference proteome</keyword>
<comment type="similarity">
    <text evidence="1">Belongs to the GMC oxidoreductase family.</text>
</comment>
<dbReference type="PANTHER" id="PTHR46056">
    <property type="entry name" value="LONG-CHAIN-ALCOHOL OXIDASE"/>
    <property type="match status" value="1"/>
</dbReference>
<evidence type="ECO:0000313" key="7">
    <source>
        <dbReference type="EMBL" id="MCL6269409.1"/>
    </source>
</evidence>
<name>A0ABT0PDG2_9GAMM</name>
<keyword evidence="2" id="KW-0285">Flavoprotein</keyword>
<accession>A0ABT0PDG2</accession>
<organism evidence="7 8">
    <name type="scientific">Parendozoicomonas callyspongiae</name>
    <dbReference type="NCBI Taxonomy" id="2942213"/>
    <lineage>
        <taxon>Bacteria</taxon>
        <taxon>Pseudomonadati</taxon>
        <taxon>Pseudomonadota</taxon>
        <taxon>Gammaproteobacteria</taxon>
        <taxon>Oceanospirillales</taxon>
        <taxon>Endozoicomonadaceae</taxon>
        <taxon>Parendozoicomonas</taxon>
    </lineage>
</organism>
<evidence type="ECO:0000259" key="5">
    <source>
        <dbReference type="Pfam" id="PF00732"/>
    </source>
</evidence>
<keyword evidence="4" id="KW-0560">Oxidoreductase</keyword>
<evidence type="ECO:0000256" key="2">
    <source>
        <dbReference type="ARBA" id="ARBA00022630"/>
    </source>
</evidence>
<evidence type="ECO:0000256" key="4">
    <source>
        <dbReference type="ARBA" id="ARBA00023002"/>
    </source>
</evidence>
<sequence>MQQQRFYDFIIIGTGASGSVLAHYLTTAGASVCMLEAGRHFRPNQFPSDELHANAGLTWNGGMDSSHDARTVCIRGKVVGGGTIINNCLLDRFDDIALDDFRTKSGMDFYSRSRMDQHYQEVESHLNLEYIPESDWNGNAHIYAEGFDKLGLKRAPLRRGQKNCDNANNDCVVCLGGCPRRSKQSMTVSFLPSALAQGAHLIDQFHVHQIVHGHKQVAVYGTHNKTSKILYARKCILAAGSLGTTELLLRSGFAKNLPALGQGFHCHPQFMTMALMNDIVDAHKGAFQALKSDEPRFRQQGFKLENVFAGPAAIAMLKTGFGEQHQDFMANYRRLACIEVAVRDEVPGRLHLNNKGHLVIDKPLSDIDQQRAEAGLQQIRDIFRETGAKRIIESPLRIALHLMGGCSIGQDRASSVVNEQFQVHDFPNLTIADGSIYPLAPGINPSLTIMAQSHRASQALLAEFGVNNTIPFQQPMNREASA</sequence>
<dbReference type="Pfam" id="PF00732">
    <property type="entry name" value="GMC_oxred_N"/>
    <property type="match status" value="1"/>
</dbReference>
<evidence type="ECO:0000256" key="3">
    <source>
        <dbReference type="ARBA" id="ARBA00022827"/>
    </source>
</evidence>
<comment type="caution">
    <text evidence="7">The sequence shown here is derived from an EMBL/GenBank/DDBJ whole genome shotgun (WGS) entry which is preliminary data.</text>
</comment>
<dbReference type="PANTHER" id="PTHR46056:SF12">
    <property type="entry name" value="LONG-CHAIN-ALCOHOL OXIDASE"/>
    <property type="match status" value="1"/>
</dbReference>
<dbReference type="Pfam" id="PF05199">
    <property type="entry name" value="GMC_oxred_C"/>
    <property type="match status" value="1"/>
</dbReference>
<dbReference type="InterPro" id="IPR036188">
    <property type="entry name" value="FAD/NAD-bd_sf"/>
</dbReference>
<reference evidence="7 8" key="1">
    <citation type="submission" date="2022-05" db="EMBL/GenBank/DDBJ databases">
        <authorList>
            <person name="Park J.-S."/>
        </authorList>
    </citation>
    <scope>NUCLEOTIDE SEQUENCE [LARGE SCALE GENOMIC DNA]</scope>
    <source>
        <strain evidence="7 8">2012CJ34-2</strain>
    </source>
</reference>
<dbReference type="EMBL" id="JAMFLX010000005">
    <property type="protein sequence ID" value="MCL6269409.1"/>
    <property type="molecule type" value="Genomic_DNA"/>
</dbReference>
<dbReference type="Gene3D" id="3.50.50.60">
    <property type="entry name" value="FAD/NAD(P)-binding domain"/>
    <property type="match status" value="2"/>
</dbReference>
<feature type="domain" description="Glucose-methanol-choline oxidoreductase N-terminal" evidence="5">
    <location>
        <begin position="8"/>
        <end position="268"/>
    </location>
</feature>
<protein>
    <submittedName>
        <fullName evidence="7">GMC family oxidoreductase</fullName>
    </submittedName>
</protein>
<feature type="domain" description="Glucose-methanol-choline oxidoreductase C-terminal" evidence="6">
    <location>
        <begin position="391"/>
        <end position="451"/>
    </location>
</feature>
<proteinExistence type="inferred from homology"/>